<gene>
    <name evidence="3" type="ORF">H4R34_005934</name>
</gene>
<feature type="compositionally biased region" description="Basic and acidic residues" evidence="1">
    <location>
        <begin position="127"/>
        <end position="136"/>
    </location>
</feature>
<name>A0A9W8AW09_9FUNG</name>
<accession>A0A9W8AW09</accession>
<reference evidence="3" key="1">
    <citation type="submission" date="2022-07" db="EMBL/GenBank/DDBJ databases">
        <title>Phylogenomic reconstructions and comparative analyses of Kickxellomycotina fungi.</title>
        <authorList>
            <person name="Reynolds N.K."/>
            <person name="Stajich J.E."/>
            <person name="Barry K."/>
            <person name="Grigoriev I.V."/>
            <person name="Crous P."/>
            <person name="Smith M.E."/>
        </authorList>
    </citation>
    <scope>NUCLEOTIDE SEQUENCE</scope>
    <source>
        <strain evidence="3">RSA 567</strain>
    </source>
</reference>
<dbReference type="Proteomes" id="UP001151582">
    <property type="component" value="Unassembled WGS sequence"/>
</dbReference>
<sequence length="136" mass="15287">MASHGHKDHQLDAWVPTFIMFGAISAGLIVGLCICFRRSNQLIPTGMYLLRQRFTQGVPPTDLEAQAEVRRGLLDDDERSGSDRGYESDIEEFGDYQRATTSRRRSLDAVLDNEMATPHPRRLVPTRVDRPASEAS</sequence>
<evidence type="ECO:0000256" key="1">
    <source>
        <dbReference type="SAM" id="MobiDB-lite"/>
    </source>
</evidence>
<keyword evidence="2" id="KW-0472">Membrane</keyword>
<evidence type="ECO:0000256" key="2">
    <source>
        <dbReference type="SAM" id="Phobius"/>
    </source>
</evidence>
<feature type="transmembrane region" description="Helical" evidence="2">
    <location>
        <begin position="13"/>
        <end position="36"/>
    </location>
</feature>
<protein>
    <submittedName>
        <fullName evidence="3">Uncharacterized protein</fullName>
    </submittedName>
</protein>
<dbReference type="OrthoDB" id="5594501at2759"/>
<feature type="compositionally biased region" description="Basic and acidic residues" evidence="1">
    <location>
        <begin position="67"/>
        <end position="87"/>
    </location>
</feature>
<comment type="caution">
    <text evidence="3">The sequence shown here is derived from an EMBL/GenBank/DDBJ whole genome shotgun (WGS) entry which is preliminary data.</text>
</comment>
<evidence type="ECO:0000313" key="4">
    <source>
        <dbReference type="Proteomes" id="UP001151582"/>
    </source>
</evidence>
<feature type="region of interest" description="Disordered" evidence="1">
    <location>
        <begin position="60"/>
        <end position="136"/>
    </location>
</feature>
<organism evidence="3 4">
    <name type="scientific">Dimargaris verticillata</name>
    <dbReference type="NCBI Taxonomy" id="2761393"/>
    <lineage>
        <taxon>Eukaryota</taxon>
        <taxon>Fungi</taxon>
        <taxon>Fungi incertae sedis</taxon>
        <taxon>Zoopagomycota</taxon>
        <taxon>Kickxellomycotina</taxon>
        <taxon>Dimargaritomycetes</taxon>
        <taxon>Dimargaritales</taxon>
        <taxon>Dimargaritaceae</taxon>
        <taxon>Dimargaris</taxon>
    </lineage>
</organism>
<evidence type="ECO:0000313" key="3">
    <source>
        <dbReference type="EMBL" id="KAJ1970839.1"/>
    </source>
</evidence>
<keyword evidence="2" id="KW-1133">Transmembrane helix</keyword>
<keyword evidence="2" id="KW-0812">Transmembrane</keyword>
<dbReference type="AlphaFoldDB" id="A0A9W8AW09"/>
<keyword evidence="4" id="KW-1185">Reference proteome</keyword>
<proteinExistence type="predicted"/>
<dbReference type="EMBL" id="JANBQB010001606">
    <property type="protein sequence ID" value="KAJ1970839.1"/>
    <property type="molecule type" value="Genomic_DNA"/>
</dbReference>